<dbReference type="CDD" id="cd00130">
    <property type="entry name" value="PAS"/>
    <property type="match status" value="1"/>
</dbReference>
<proteinExistence type="predicted"/>
<sequence>MEGSILERYKNILDLVPCGICQVALDDDLTILYANRFYYDIYGYTPQNAEEQGFINVRFILPEEEYPEIHRKVLDYAGAGTTKFQMEFRGKHRTGKVLWLLVQCTYNPDTPEYILCSLMDIGDRKRMEEEIRMSMEENRIAFELTNKQLYIYDIENKRLFQPESAAEEFGLPPVAGYSPYSIVESGVIAEESRQEYIDFYESMIDGDPRGYAVVKKRKKDGTFGWYSAKSAVIYDREGKPCRAVISCENITEQREKELTYQKWSQYFKSQEGKTIGYYEYNLTKDVVEAGDDPPVYLKLLNKYTETVRYIAERFVYEGDRARFYHFFNRDRMLMRYYSGQTDGTIDYLRKREDGSLYWVRATIQLIGDPYNNDVRLFMMTLNIDEEKTESLRLQHKMECDGMTDILNRDTFMTRVTEILEKSSPDMRHALIMLDIDQFKLHNDSYGHQFGDYVIRETAQILKRFLRKNDSCGRIGGDEFMVFLNDIKSEQDIIPRIAELCSLLKREYPEKGEVSCSLGVVFYPRNGTTFKELYRNADIALYDVKRAGRCDYKIYGDEEEEERPPEDLI</sequence>
<dbReference type="InterPro" id="IPR013655">
    <property type="entry name" value="PAS_fold_3"/>
</dbReference>
<dbReference type="InterPro" id="IPR000160">
    <property type="entry name" value="GGDEF_dom"/>
</dbReference>
<comment type="caution">
    <text evidence="1">The sequence shown here is derived from an EMBL/GenBank/DDBJ whole genome shotgun (WGS) entry which is preliminary data.</text>
</comment>
<evidence type="ECO:0000313" key="1">
    <source>
        <dbReference type="EMBL" id="GKH03236.1"/>
    </source>
</evidence>
<dbReference type="PROSITE" id="PS50887">
    <property type="entry name" value="GGDEF"/>
    <property type="match status" value="1"/>
</dbReference>
<dbReference type="InterPro" id="IPR043128">
    <property type="entry name" value="Rev_trsase/Diguanyl_cyclase"/>
</dbReference>
<dbReference type="SUPFAM" id="SSF55073">
    <property type="entry name" value="Nucleotide cyclase"/>
    <property type="match status" value="1"/>
</dbReference>
<dbReference type="InterPro" id="IPR001610">
    <property type="entry name" value="PAC"/>
</dbReference>
<dbReference type="Pfam" id="PF00990">
    <property type="entry name" value="GGDEF"/>
    <property type="match status" value="1"/>
</dbReference>
<dbReference type="InterPro" id="IPR029787">
    <property type="entry name" value="Nucleotide_cyclase"/>
</dbReference>
<dbReference type="SUPFAM" id="SSF55785">
    <property type="entry name" value="PYP-like sensor domain (PAS domain)"/>
    <property type="match status" value="2"/>
</dbReference>
<dbReference type="CDD" id="cd01949">
    <property type="entry name" value="GGDEF"/>
    <property type="match status" value="1"/>
</dbReference>
<dbReference type="PANTHER" id="PTHR46663">
    <property type="entry name" value="DIGUANYLATE CYCLASE DGCT-RELATED"/>
    <property type="match status" value="1"/>
</dbReference>
<name>A0A413LMA9_9FIRM</name>
<dbReference type="EMBL" id="BQNJ01000002">
    <property type="protein sequence ID" value="GKH03236.1"/>
    <property type="molecule type" value="Genomic_DNA"/>
</dbReference>
<dbReference type="SMART" id="SM00267">
    <property type="entry name" value="GGDEF"/>
    <property type="match status" value="1"/>
</dbReference>
<dbReference type="Gene3D" id="3.30.450.20">
    <property type="entry name" value="PAS domain"/>
    <property type="match status" value="2"/>
</dbReference>
<gene>
    <name evidence="1" type="ORF">CE91St55_52170</name>
</gene>
<dbReference type="GeneID" id="93150072"/>
<reference evidence="1" key="1">
    <citation type="submission" date="2022-01" db="EMBL/GenBank/DDBJ databases">
        <title>Novel bile acid biosynthetic pathways are enriched in the microbiome of centenarians.</title>
        <authorList>
            <person name="Sato Y."/>
            <person name="Atarashi K."/>
            <person name="Plichta R.D."/>
            <person name="Arai Y."/>
            <person name="Sasajima S."/>
            <person name="Kearney M.S."/>
            <person name="Suda W."/>
            <person name="Takeshita K."/>
            <person name="Sasaki T."/>
            <person name="Okamoto S."/>
            <person name="Skelly N.A."/>
            <person name="Okamura Y."/>
            <person name="Vlamakis H."/>
            <person name="Li Y."/>
            <person name="Tanoue T."/>
            <person name="Takei H."/>
            <person name="Nittono H."/>
            <person name="Narushima S."/>
            <person name="Irie J."/>
            <person name="Itoh H."/>
            <person name="Moriya K."/>
            <person name="Sugiura Y."/>
            <person name="Suematsu M."/>
            <person name="Moritoki N."/>
            <person name="Shibata S."/>
            <person name="Littman R.D."/>
            <person name="Fischbach A.M."/>
            <person name="Uwamino Y."/>
            <person name="Inoue T."/>
            <person name="Honda A."/>
            <person name="Hattori M."/>
            <person name="Murai T."/>
            <person name="Xavier J.R."/>
            <person name="Hirose N."/>
            <person name="Honda K."/>
        </authorList>
    </citation>
    <scope>NUCLEOTIDE SEQUENCE</scope>
    <source>
        <strain evidence="1">CE91-St55</strain>
    </source>
</reference>
<dbReference type="Pfam" id="PF08447">
    <property type="entry name" value="PAS_3"/>
    <property type="match status" value="1"/>
</dbReference>
<dbReference type="NCBIfam" id="TIGR00229">
    <property type="entry name" value="sensory_box"/>
    <property type="match status" value="1"/>
</dbReference>
<organism evidence="1 2">
    <name type="scientific">Hungatella hathewayi</name>
    <dbReference type="NCBI Taxonomy" id="154046"/>
    <lineage>
        <taxon>Bacteria</taxon>
        <taxon>Bacillati</taxon>
        <taxon>Bacillota</taxon>
        <taxon>Clostridia</taxon>
        <taxon>Lachnospirales</taxon>
        <taxon>Lachnospiraceae</taxon>
        <taxon>Hungatella</taxon>
    </lineage>
</organism>
<dbReference type="RefSeq" id="WP_118042150.1">
    <property type="nucleotide sequence ID" value="NZ_BQNJ01000002.1"/>
</dbReference>
<evidence type="ECO:0000313" key="2">
    <source>
        <dbReference type="Proteomes" id="UP001055091"/>
    </source>
</evidence>
<dbReference type="InterPro" id="IPR035965">
    <property type="entry name" value="PAS-like_dom_sf"/>
</dbReference>
<dbReference type="Gene3D" id="3.30.70.270">
    <property type="match status" value="1"/>
</dbReference>
<dbReference type="InterPro" id="IPR052163">
    <property type="entry name" value="DGC-Regulatory_Protein"/>
</dbReference>
<dbReference type="PANTHER" id="PTHR46663:SF4">
    <property type="entry name" value="DIGUANYLATE CYCLASE DGCT-RELATED"/>
    <property type="match status" value="1"/>
</dbReference>
<dbReference type="AlphaFoldDB" id="A0A413LMA9"/>
<dbReference type="Proteomes" id="UP001055091">
    <property type="component" value="Unassembled WGS sequence"/>
</dbReference>
<dbReference type="SMART" id="SM00086">
    <property type="entry name" value="PAC"/>
    <property type="match status" value="3"/>
</dbReference>
<dbReference type="NCBIfam" id="TIGR00254">
    <property type="entry name" value="GGDEF"/>
    <property type="match status" value="1"/>
</dbReference>
<dbReference type="InterPro" id="IPR000014">
    <property type="entry name" value="PAS"/>
</dbReference>
<accession>A0A413LMA9</accession>
<protein>
    <submittedName>
        <fullName evidence="1">Uncharacterized protein</fullName>
    </submittedName>
</protein>